<name>A0ABS0N177_9SPHN</name>
<sequence>MSIDPSMAGRFARTALGHVTQEYPNKLDHVMASDADAQSPRALHPVFFGSFDWHSCVHSWWLLLTIRRIYPDLPEVPQITALADELFTAKNFAVETAYAKRPESRGFERPYGWAWYLKLHLEASQDQAKPWAQHMEPLARQFATGWRDYLKALAYPIRTGAHFNTAFAMRLSLDWAEVFDPALARLIGDSAMSWFEGQRDVRPIEPSGDDFLSGTLTVAQLMRKVGRVPFAEWLDGYLPDLAQGHPACLFDPVVPRDRSDGKMAHLDGFNISRAWSWIEIGKAANLPPRDGPPEIALYNASIDQIDQDYMSSHWLASFALLTILAYEERH</sequence>
<accession>A0ABS0N177</accession>
<protein>
    <submittedName>
        <fullName evidence="1">DUF2891 domain-containing protein</fullName>
    </submittedName>
</protein>
<evidence type="ECO:0000313" key="1">
    <source>
        <dbReference type="EMBL" id="MBH5321720.1"/>
    </source>
</evidence>
<dbReference type="RefSeq" id="WP_197920370.1">
    <property type="nucleotide sequence ID" value="NZ_CAWPTA010000006.1"/>
</dbReference>
<proteinExistence type="predicted"/>
<gene>
    <name evidence="1" type="ORF">I5L03_03860</name>
</gene>
<dbReference type="InterPro" id="IPR021365">
    <property type="entry name" value="DUF2891"/>
</dbReference>
<dbReference type="Proteomes" id="UP000602442">
    <property type="component" value="Unassembled WGS sequence"/>
</dbReference>
<reference evidence="1 2" key="1">
    <citation type="submission" date="2020-11" db="EMBL/GenBank/DDBJ databases">
        <title>Erythrobacter sediminis sp. nov., a marine bacterium from a tidal flat of Garorim Bay.</title>
        <authorList>
            <person name="Kim D."/>
            <person name="Yoo Y."/>
            <person name="Kim J.-J."/>
        </authorList>
    </citation>
    <scope>NUCLEOTIDE SEQUENCE [LARGE SCALE GENOMIC DNA]</scope>
    <source>
        <strain evidence="1 2">JGD-13</strain>
    </source>
</reference>
<comment type="caution">
    <text evidence="1">The sequence shown here is derived from an EMBL/GenBank/DDBJ whole genome shotgun (WGS) entry which is preliminary data.</text>
</comment>
<organism evidence="1 2">
    <name type="scientific">Aurantiacibacter sediminis</name>
    <dbReference type="NCBI Taxonomy" id="2793064"/>
    <lineage>
        <taxon>Bacteria</taxon>
        <taxon>Pseudomonadati</taxon>
        <taxon>Pseudomonadota</taxon>
        <taxon>Alphaproteobacteria</taxon>
        <taxon>Sphingomonadales</taxon>
        <taxon>Erythrobacteraceae</taxon>
        <taxon>Aurantiacibacter</taxon>
    </lineage>
</organism>
<dbReference type="Pfam" id="PF11199">
    <property type="entry name" value="DUF2891"/>
    <property type="match status" value="1"/>
</dbReference>
<evidence type="ECO:0000313" key="2">
    <source>
        <dbReference type="Proteomes" id="UP000602442"/>
    </source>
</evidence>
<keyword evidence="2" id="KW-1185">Reference proteome</keyword>
<dbReference type="EMBL" id="JAEANY010000001">
    <property type="protein sequence ID" value="MBH5321720.1"/>
    <property type="molecule type" value="Genomic_DNA"/>
</dbReference>